<reference evidence="1 2" key="1">
    <citation type="journal article" date="2015" name="Microbiome">
        <title>Genomic resolution of linkages in carbon, nitrogen, and sulfur cycling among widespread estuary sediment bacteria.</title>
        <authorList>
            <person name="Baker B.J."/>
            <person name="Lazar C.S."/>
            <person name="Teske A.P."/>
            <person name="Dick G.J."/>
        </authorList>
    </citation>
    <scope>NUCLEOTIDE SEQUENCE [LARGE SCALE GENOMIC DNA]</scope>
    <source>
        <strain evidence="1">DG_78</strain>
    </source>
</reference>
<evidence type="ECO:0000313" key="1">
    <source>
        <dbReference type="EMBL" id="KPJ72350.1"/>
    </source>
</evidence>
<sequence>MRMIDFDRKCSVKTLAMYLRPNEVEQLRDELGKLLKTPEANEHFHVYENDMSREISCSIITEKKLVNLKKYNKLEQQVLSED</sequence>
<protein>
    <submittedName>
        <fullName evidence="1">Uncharacterized protein</fullName>
    </submittedName>
</protein>
<evidence type="ECO:0000313" key="2">
    <source>
        <dbReference type="Proteomes" id="UP000051012"/>
    </source>
</evidence>
<proteinExistence type="predicted"/>
<gene>
    <name evidence="1" type="ORF">AMJ52_06615</name>
</gene>
<dbReference type="EMBL" id="LJNI01000080">
    <property type="protein sequence ID" value="KPJ72350.1"/>
    <property type="molecule type" value="Genomic_DNA"/>
</dbReference>
<dbReference type="Proteomes" id="UP000051012">
    <property type="component" value="Unassembled WGS sequence"/>
</dbReference>
<comment type="caution">
    <text evidence="1">The sequence shown here is derived from an EMBL/GenBank/DDBJ whole genome shotgun (WGS) entry which is preliminary data.</text>
</comment>
<accession>A0A0S7YC58</accession>
<organism evidence="1 2">
    <name type="scientific">candidate division TA06 bacterium DG_78</name>
    <dbReference type="NCBI Taxonomy" id="1703772"/>
    <lineage>
        <taxon>Bacteria</taxon>
        <taxon>Bacteria division TA06</taxon>
    </lineage>
</organism>
<name>A0A0S7YC58_UNCT6</name>
<dbReference type="AlphaFoldDB" id="A0A0S7YC58"/>